<dbReference type="GO" id="GO:0004674">
    <property type="term" value="F:protein serine/threonine kinase activity"/>
    <property type="evidence" value="ECO:0007669"/>
    <property type="project" value="UniProtKB-EC"/>
</dbReference>
<evidence type="ECO:0000259" key="5">
    <source>
        <dbReference type="Pfam" id="PF17667"/>
    </source>
</evidence>
<dbReference type="PANTHER" id="PTHR38248:SF2">
    <property type="entry name" value="FUNK1 11"/>
    <property type="match status" value="1"/>
</dbReference>
<reference evidence="6 7" key="1">
    <citation type="journal article" date="2013" name="PLoS Genet.">
        <title>Plant-symbiotic fungi as chemical engineers: Multi-genome analysis of the Clavicipitaceae reveals dynamics of alkaloid loci.</title>
        <authorList>
            <person name="Schardl C.L."/>
            <person name="Young C.A."/>
            <person name="Hesse U."/>
            <person name="Amyotte S.G."/>
            <person name="Andreeva K."/>
            <person name="Calie P.J."/>
            <person name="Fleetwood D.J."/>
            <person name="Haws D.C."/>
            <person name="Moore N."/>
            <person name="Oeser B."/>
            <person name="Panaccione D.G."/>
            <person name="Schweri K.K."/>
            <person name="Voisey C.R."/>
            <person name="Farman M.L."/>
            <person name="Jaromczyk J.W."/>
            <person name="Roe B.A."/>
            <person name="O'Sullivan D.M."/>
            <person name="Scott B."/>
            <person name="Tudzynski P."/>
            <person name="An Z."/>
            <person name="Arnaoudova E.G."/>
            <person name="Bullock C.T."/>
            <person name="Charlton N.D."/>
            <person name="Chen L."/>
            <person name="Cox M."/>
            <person name="Dinkins R.D."/>
            <person name="Florea S."/>
            <person name="Glenn A.E."/>
            <person name="Gordon A."/>
            <person name="Gueldener U."/>
            <person name="Harris D.R."/>
            <person name="Hollin W."/>
            <person name="Jaromczyk J."/>
            <person name="Johnson R.D."/>
            <person name="Khan A.K."/>
            <person name="Leistner E."/>
            <person name="Leuchtmann A."/>
            <person name="Li C."/>
            <person name="Liu J."/>
            <person name="Liu J."/>
            <person name="Liu M."/>
            <person name="Mace W."/>
            <person name="Machado C."/>
            <person name="Nagabhyru P."/>
            <person name="Pan J."/>
            <person name="Schmid J."/>
            <person name="Sugawara K."/>
            <person name="Steiner U."/>
            <person name="Takach J.E."/>
            <person name="Tanaka E."/>
            <person name="Webb J.S."/>
            <person name="Wilson E.V."/>
            <person name="Wiseman J.L."/>
            <person name="Yoshida R."/>
            <person name="Zeng Z."/>
        </authorList>
    </citation>
    <scope>NUCLEOTIDE SEQUENCE [LARGE SCALE GENOMIC DNA]</scope>
    <source>
        <strain evidence="6 7">20.1</strain>
    </source>
</reference>
<dbReference type="AlphaFoldDB" id="M1VZN5"/>
<dbReference type="Pfam" id="PF17667">
    <property type="entry name" value="Pkinase_fungal"/>
    <property type="match status" value="1"/>
</dbReference>
<dbReference type="EC" id="2.7.11.1" evidence="1"/>
<feature type="compositionally biased region" description="Pro residues" evidence="4">
    <location>
        <begin position="119"/>
        <end position="131"/>
    </location>
</feature>
<evidence type="ECO:0000313" key="6">
    <source>
        <dbReference type="EMBL" id="CCE35118.1"/>
    </source>
</evidence>
<organism evidence="6 7">
    <name type="scientific">Claviceps purpurea (strain 20.1)</name>
    <name type="common">Ergot fungus</name>
    <name type="synonym">Sphacelia segetum</name>
    <dbReference type="NCBI Taxonomy" id="1111077"/>
    <lineage>
        <taxon>Eukaryota</taxon>
        <taxon>Fungi</taxon>
        <taxon>Dikarya</taxon>
        <taxon>Ascomycota</taxon>
        <taxon>Pezizomycotina</taxon>
        <taxon>Sordariomycetes</taxon>
        <taxon>Hypocreomycetidae</taxon>
        <taxon>Hypocreales</taxon>
        <taxon>Clavicipitaceae</taxon>
        <taxon>Claviceps</taxon>
    </lineage>
</organism>
<comment type="caution">
    <text evidence="6">The sequence shown here is derived from an EMBL/GenBank/DDBJ whole genome shotgun (WGS) entry which is preliminary data.</text>
</comment>
<sequence length="776" mass="86696">MTLTSEQITIVEQYPLKNALDQSRAKLCEFDPSDDLWRSGVIELLCTILGHSISGLLLALDGENYLDQELISIRRRFMQGSFELVNFQALVESVIANAPDIRIWEAVLDLIDALNSPPAPGTLPQERPIPIPRAGTPPKSNSSVAEDTESVAAKKLRLFGELRNSLFRSVEGFWEKFFGAGRWETDSPDRHQMCKNLSKEYRNGIWEGLPMKANERAVLKWFWGLESTYLQDAPNKIHTAKDQHQFEEVKGQVDIFFQKSTIEKGVKEKYSFENAGAVGELKERYVSGKFKGDILQLALHVRSIFCAQPTRRYVHAFMLCGRMMELWIFDRSGAYSSGIFDIDREPDKFARALVGYATMDDEMLGAETIIKSNGGLSIEVDVNDEARSIKLEKLLAKPPCAIITRGTVCYETSEGCVAKFAWAPVKRRPEVDHLKQAQDCGVEGVAKLVGYRHITSTTEMREGLTFGKQHKFRLSDLVPSKIPGGASASKPLQAGKSALGVEYLAISSSQNDASSGVAGPDPDSPGNELWEERKFSCHLISPVGQVIKDFKNVKQLLESLRDAIRAHRSLYVKGNILHRDISAHNIIITDHTEPDTGGFKGMLIDLDLACTVGSAASGARYLTGTVQFMAVEVLQKIDHTYRHDVESFFYVLLWLCGREAWDPVKGLAVEGEKQCKDSRFKKWHEGTLDAIAEAKEGQMGAPKTLNYLMKEFPKALDVVKPLCQELRDIIFPRNGGDQNYGTPWSKPNDLYDPVITAFDKAIRELPKEKPQSDSVV</sequence>
<dbReference type="eggNOG" id="ENOG502S5WB">
    <property type="taxonomic scope" value="Eukaryota"/>
</dbReference>
<keyword evidence="7" id="KW-1185">Reference proteome</keyword>
<dbReference type="InterPro" id="IPR011009">
    <property type="entry name" value="Kinase-like_dom_sf"/>
</dbReference>
<protein>
    <recommendedName>
        <fullName evidence="1">non-specific serine/threonine protein kinase</fullName>
        <ecNumber evidence="1">2.7.11.1</ecNumber>
    </recommendedName>
</protein>
<dbReference type="STRING" id="1111077.M1VZN5"/>
<dbReference type="Proteomes" id="UP000016801">
    <property type="component" value="Unassembled WGS sequence"/>
</dbReference>
<name>M1VZN5_CLAP2</name>
<evidence type="ECO:0000313" key="7">
    <source>
        <dbReference type="Proteomes" id="UP000016801"/>
    </source>
</evidence>
<evidence type="ECO:0000256" key="2">
    <source>
        <dbReference type="ARBA" id="ARBA00047899"/>
    </source>
</evidence>
<feature type="domain" description="Fungal-type protein kinase" evidence="5">
    <location>
        <begin position="252"/>
        <end position="656"/>
    </location>
</feature>
<comment type="catalytic activity">
    <reaction evidence="3">
        <text>L-seryl-[protein] + ATP = O-phospho-L-seryl-[protein] + ADP + H(+)</text>
        <dbReference type="Rhea" id="RHEA:17989"/>
        <dbReference type="Rhea" id="RHEA-COMP:9863"/>
        <dbReference type="Rhea" id="RHEA-COMP:11604"/>
        <dbReference type="ChEBI" id="CHEBI:15378"/>
        <dbReference type="ChEBI" id="CHEBI:29999"/>
        <dbReference type="ChEBI" id="CHEBI:30616"/>
        <dbReference type="ChEBI" id="CHEBI:83421"/>
        <dbReference type="ChEBI" id="CHEBI:456216"/>
        <dbReference type="EC" id="2.7.11.1"/>
    </reaction>
</comment>
<dbReference type="Gene3D" id="1.10.510.10">
    <property type="entry name" value="Transferase(Phosphotransferase) domain 1"/>
    <property type="match status" value="1"/>
</dbReference>
<evidence type="ECO:0000256" key="3">
    <source>
        <dbReference type="ARBA" id="ARBA00048679"/>
    </source>
</evidence>
<comment type="catalytic activity">
    <reaction evidence="2">
        <text>L-threonyl-[protein] + ATP = O-phospho-L-threonyl-[protein] + ADP + H(+)</text>
        <dbReference type="Rhea" id="RHEA:46608"/>
        <dbReference type="Rhea" id="RHEA-COMP:11060"/>
        <dbReference type="Rhea" id="RHEA-COMP:11605"/>
        <dbReference type="ChEBI" id="CHEBI:15378"/>
        <dbReference type="ChEBI" id="CHEBI:30013"/>
        <dbReference type="ChEBI" id="CHEBI:30616"/>
        <dbReference type="ChEBI" id="CHEBI:61977"/>
        <dbReference type="ChEBI" id="CHEBI:456216"/>
        <dbReference type="EC" id="2.7.11.1"/>
    </reaction>
</comment>
<dbReference type="EMBL" id="CAGA01000189">
    <property type="protein sequence ID" value="CCE35118.1"/>
    <property type="molecule type" value="Genomic_DNA"/>
</dbReference>
<evidence type="ECO:0000256" key="1">
    <source>
        <dbReference type="ARBA" id="ARBA00012513"/>
    </source>
</evidence>
<gene>
    <name evidence="6" type="ORF">CPUR_02048</name>
</gene>
<dbReference type="OrthoDB" id="5139907at2759"/>
<dbReference type="PANTHER" id="PTHR38248">
    <property type="entry name" value="FUNK1 6"/>
    <property type="match status" value="1"/>
</dbReference>
<accession>M1VZN5</accession>
<dbReference type="InterPro" id="IPR008266">
    <property type="entry name" value="Tyr_kinase_AS"/>
</dbReference>
<dbReference type="SUPFAM" id="SSF56112">
    <property type="entry name" value="Protein kinase-like (PK-like)"/>
    <property type="match status" value="1"/>
</dbReference>
<dbReference type="PROSITE" id="PS00109">
    <property type="entry name" value="PROTEIN_KINASE_TYR"/>
    <property type="match status" value="1"/>
</dbReference>
<proteinExistence type="predicted"/>
<dbReference type="HOGENOM" id="CLU_005513_3_0_1"/>
<dbReference type="InterPro" id="IPR040976">
    <property type="entry name" value="Pkinase_fungal"/>
</dbReference>
<dbReference type="VEuPathDB" id="FungiDB:CPUR_02048"/>
<evidence type="ECO:0000256" key="4">
    <source>
        <dbReference type="SAM" id="MobiDB-lite"/>
    </source>
</evidence>
<feature type="region of interest" description="Disordered" evidence="4">
    <location>
        <begin position="119"/>
        <end position="147"/>
    </location>
</feature>
<dbReference type="PhylomeDB" id="M1VZN5"/>